<evidence type="ECO:0000313" key="2">
    <source>
        <dbReference type="EMBL" id="CAE6473633.1"/>
    </source>
</evidence>
<proteinExistence type="predicted"/>
<evidence type="ECO:0000256" key="1">
    <source>
        <dbReference type="SAM" id="MobiDB-lite"/>
    </source>
</evidence>
<dbReference type="EMBL" id="CAJMWZ010003383">
    <property type="protein sequence ID" value="CAE6473633.1"/>
    <property type="molecule type" value="Genomic_DNA"/>
</dbReference>
<feature type="region of interest" description="Disordered" evidence="1">
    <location>
        <begin position="1"/>
        <end position="73"/>
    </location>
</feature>
<reference evidence="2" key="1">
    <citation type="submission" date="2021-01" db="EMBL/GenBank/DDBJ databases">
        <authorList>
            <person name="Kaushik A."/>
        </authorList>
    </citation>
    <scope>NUCLEOTIDE SEQUENCE</scope>
    <source>
        <strain evidence="2">Type strain: AG8-Rh-89/</strain>
    </source>
</reference>
<gene>
    <name evidence="2" type="ORF">RDB_LOCUS65808</name>
</gene>
<sequence>MVEYIYLTSDYSDVEKPLSQSQPPSPPKSPSHKTDEVSKLSTCTLDKEAPETSPKAEGVEGSPADTGTELPLPEPKMAPHLALNLLNIYGSMYILHRLDGGTITIKADDS</sequence>
<dbReference type="AlphaFoldDB" id="A0A8H3C7V6"/>
<accession>A0A8H3C7V6</accession>
<comment type="caution">
    <text evidence="2">The sequence shown here is derived from an EMBL/GenBank/DDBJ whole genome shotgun (WGS) entry which is preliminary data.</text>
</comment>
<protein>
    <submittedName>
        <fullName evidence="2">Uncharacterized protein</fullName>
    </submittedName>
</protein>
<dbReference type="Proteomes" id="UP000663850">
    <property type="component" value="Unassembled WGS sequence"/>
</dbReference>
<evidence type="ECO:0000313" key="3">
    <source>
        <dbReference type="Proteomes" id="UP000663850"/>
    </source>
</evidence>
<name>A0A8H3C7V6_9AGAM</name>
<organism evidence="2 3">
    <name type="scientific">Rhizoctonia solani</name>
    <dbReference type="NCBI Taxonomy" id="456999"/>
    <lineage>
        <taxon>Eukaryota</taxon>
        <taxon>Fungi</taxon>
        <taxon>Dikarya</taxon>
        <taxon>Basidiomycota</taxon>
        <taxon>Agaricomycotina</taxon>
        <taxon>Agaricomycetes</taxon>
        <taxon>Cantharellales</taxon>
        <taxon>Ceratobasidiaceae</taxon>
        <taxon>Rhizoctonia</taxon>
    </lineage>
</organism>